<dbReference type="RefSeq" id="WP_406788856.1">
    <property type="nucleotide sequence ID" value="NZ_JBJIAA010000015.1"/>
</dbReference>
<name>A0ABW8TMK0_9CLOT</name>
<dbReference type="SUPFAM" id="SSF50475">
    <property type="entry name" value="FMN-binding split barrel"/>
    <property type="match status" value="1"/>
</dbReference>
<comment type="similarity">
    <text evidence="1">Belongs to the flavoredoxin family.</text>
</comment>
<dbReference type="Proteomes" id="UP001623592">
    <property type="component" value="Unassembled WGS sequence"/>
</dbReference>
<dbReference type="InterPro" id="IPR002563">
    <property type="entry name" value="Flavin_Rdtase-like_dom"/>
</dbReference>
<feature type="domain" description="Flavin reductase like" evidence="2">
    <location>
        <begin position="20"/>
        <end position="163"/>
    </location>
</feature>
<gene>
    <name evidence="3" type="ORF">ACJDT4_17490</name>
</gene>
<comment type="caution">
    <text evidence="3">The sequence shown here is derived from an EMBL/GenBank/DDBJ whole genome shotgun (WGS) entry which is preliminary data.</text>
</comment>
<dbReference type="InterPro" id="IPR052174">
    <property type="entry name" value="Flavoredoxin"/>
</dbReference>
<proteinExistence type="inferred from homology"/>
<dbReference type="PANTHER" id="PTHR43567">
    <property type="entry name" value="FLAVOREDOXIN-RELATED-RELATED"/>
    <property type="match status" value="1"/>
</dbReference>
<dbReference type="InterPro" id="IPR012349">
    <property type="entry name" value="Split_barrel_FMN-bd"/>
</dbReference>
<evidence type="ECO:0000259" key="2">
    <source>
        <dbReference type="Pfam" id="PF01613"/>
    </source>
</evidence>
<protein>
    <submittedName>
        <fullName evidence="3">Flavin reductase</fullName>
    </submittedName>
</protein>
<evidence type="ECO:0000313" key="3">
    <source>
        <dbReference type="EMBL" id="MFL0252209.1"/>
    </source>
</evidence>
<sequence>MFKEIDIKELQFNPFTKINNEWMLITAGTKEKFNTMTASWGGFGILWGMNTATVYIRPQRYTKEFVDSNDTFTIAFFDEKYRNALNICGSVSGRDTDKVKKAGLTPYFIDDTAAFEEASMIMVCKKIYNHTISPQDFYSKETDEKMYPNKDYHTMYIAKIEKVLKNEK</sequence>
<dbReference type="Pfam" id="PF01613">
    <property type="entry name" value="Flavin_Reduct"/>
    <property type="match status" value="1"/>
</dbReference>
<dbReference type="EMBL" id="JBJIAA010000015">
    <property type="protein sequence ID" value="MFL0252209.1"/>
    <property type="molecule type" value="Genomic_DNA"/>
</dbReference>
<dbReference type="Gene3D" id="2.30.110.10">
    <property type="entry name" value="Electron Transport, Fmn-binding Protein, Chain A"/>
    <property type="match status" value="1"/>
</dbReference>
<dbReference type="PANTHER" id="PTHR43567:SF5">
    <property type="entry name" value="HYPOTHETICAL CYTOSOLIC PROTEIN"/>
    <property type="match status" value="1"/>
</dbReference>
<evidence type="ECO:0000313" key="4">
    <source>
        <dbReference type="Proteomes" id="UP001623592"/>
    </source>
</evidence>
<organism evidence="3 4">
    <name type="scientific">Clostridium neuense</name>
    <dbReference type="NCBI Taxonomy" id="1728934"/>
    <lineage>
        <taxon>Bacteria</taxon>
        <taxon>Bacillati</taxon>
        <taxon>Bacillota</taxon>
        <taxon>Clostridia</taxon>
        <taxon>Eubacteriales</taxon>
        <taxon>Clostridiaceae</taxon>
        <taxon>Clostridium</taxon>
    </lineage>
</organism>
<accession>A0ABW8TMK0</accession>
<evidence type="ECO:0000256" key="1">
    <source>
        <dbReference type="ARBA" id="ARBA00038054"/>
    </source>
</evidence>
<keyword evidence="4" id="KW-1185">Reference proteome</keyword>
<reference evidence="3 4" key="1">
    <citation type="submission" date="2024-11" db="EMBL/GenBank/DDBJ databases">
        <authorList>
            <person name="Heng Y.C."/>
            <person name="Lim A.C.H."/>
            <person name="Lee J.K.Y."/>
            <person name="Kittelmann S."/>
        </authorList>
    </citation>
    <scope>NUCLEOTIDE SEQUENCE [LARGE SCALE GENOMIC DNA]</scope>
    <source>
        <strain evidence="3 4">WILCCON 0114</strain>
    </source>
</reference>